<feature type="compositionally biased region" description="Low complexity" evidence="1">
    <location>
        <begin position="109"/>
        <end position="119"/>
    </location>
</feature>
<sequence>MAKPSDSKRQRLSHLGRSLFHLKRPRSVDSLTLDADNVQTPRISAQRTMESEKSSTIENLRKEILDLKKKLRSCPPVDTNFSAQSSAKPASPIITPNSATPSSTPPSVTPSSSSYGTSLISTNSTATSLSLIESNTPNTSGRTDLLISVADRFLDLCSRLDELLDERQTMSKIGGGLPACLMGSYHADGSGQDLKGFIRNSLALRENRIELENCQKERPHHKFRVAETGLRLAVNRIAFMFDRLIGTCNRIPLEAQEDEFWANRQNIHSVVSNILSDTFLTVTDHSWTRLYLKGLLAFYRDEATQQFHVQTPLPAMSAPVQHLHELLSRASTRNRDSPNTNLRTSPQNPISRREDGARDRKYCPACHPSTRFDILKFDTELKHMKWKRKCRLCHKLIERDFVRETVISLAVRRK</sequence>
<feature type="compositionally biased region" description="Low complexity" evidence="1">
    <location>
        <begin position="91"/>
        <end position="102"/>
    </location>
</feature>
<organism evidence="2 3">
    <name type="scientific">Exophiala mesophila</name>
    <name type="common">Black yeast-like fungus</name>
    <dbReference type="NCBI Taxonomy" id="212818"/>
    <lineage>
        <taxon>Eukaryota</taxon>
        <taxon>Fungi</taxon>
        <taxon>Dikarya</taxon>
        <taxon>Ascomycota</taxon>
        <taxon>Pezizomycotina</taxon>
        <taxon>Eurotiomycetes</taxon>
        <taxon>Chaetothyriomycetidae</taxon>
        <taxon>Chaetothyriales</taxon>
        <taxon>Herpotrichiellaceae</taxon>
        <taxon>Exophiala</taxon>
    </lineage>
</organism>
<name>A0A0D1Z3T8_EXOME</name>
<dbReference type="RefSeq" id="XP_016220108.1">
    <property type="nucleotide sequence ID" value="XM_016373197.1"/>
</dbReference>
<keyword evidence="3" id="KW-1185">Reference proteome</keyword>
<dbReference type="GeneID" id="27326055"/>
<dbReference type="AlphaFoldDB" id="A0A0D1Z3T8"/>
<dbReference type="VEuPathDB" id="FungiDB:PV10_08210"/>
<feature type="compositionally biased region" description="Polar residues" evidence="1">
    <location>
        <begin position="337"/>
        <end position="350"/>
    </location>
</feature>
<evidence type="ECO:0000313" key="3">
    <source>
        <dbReference type="Proteomes" id="UP000054302"/>
    </source>
</evidence>
<reference evidence="2 3" key="1">
    <citation type="submission" date="2015-01" db="EMBL/GenBank/DDBJ databases">
        <title>The Genome Sequence of Exophiala mesophila CBS40295.</title>
        <authorList>
            <consortium name="The Broad Institute Genomics Platform"/>
            <person name="Cuomo C."/>
            <person name="de Hoog S."/>
            <person name="Gorbushina A."/>
            <person name="Stielow B."/>
            <person name="Teixiera M."/>
            <person name="Abouelleil A."/>
            <person name="Chapman S.B."/>
            <person name="Priest M."/>
            <person name="Young S.K."/>
            <person name="Wortman J."/>
            <person name="Nusbaum C."/>
            <person name="Birren B."/>
        </authorList>
    </citation>
    <scope>NUCLEOTIDE SEQUENCE [LARGE SCALE GENOMIC DNA]</scope>
    <source>
        <strain evidence="2 3">CBS 40295</strain>
    </source>
</reference>
<accession>A0A0D1Z3T8</accession>
<feature type="region of interest" description="Disordered" evidence="1">
    <location>
        <begin position="330"/>
        <end position="359"/>
    </location>
</feature>
<protein>
    <submittedName>
        <fullName evidence="2">Uncharacterized protein</fullName>
    </submittedName>
</protein>
<evidence type="ECO:0000313" key="2">
    <source>
        <dbReference type="EMBL" id="KIV88534.1"/>
    </source>
</evidence>
<evidence type="ECO:0000256" key="1">
    <source>
        <dbReference type="SAM" id="MobiDB-lite"/>
    </source>
</evidence>
<feature type="compositionally biased region" description="Polar residues" evidence="1">
    <location>
        <begin position="79"/>
        <end position="88"/>
    </location>
</feature>
<dbReference type="HOGENOM" id="CLU_663983_0_0_1"/>
<proteinExistence type="predicted"/>
<dbReference type="EMBL" id="KN847525">
    <property type="protein sequence ID" value="KIV88534.1"/>
    <property type="molecule type" value="Genomic_DNA"/>
</dbReference>
<gene>
    <name evidence="2" type="ORF">PV10_08210</name>
</gene>
<dbReference type="Proteomes" id="UP000054302">
    <property type="component" value="Unassembled WGS sequence"/>
</dbReference>
<dbReference type="OrthoDB" id="10310833at2759"/>
<feature type="region of interest" description="Disordered" evidence="1">
    <location>
        <begin position="78"/>
        <end position="119"/>
    </location>
</feature>